<feature type="region of interest" description="Disordered" evidence="1">
    <location>
        <begin position="358"/>
        <end position="441"/>
    </location>
</feature>
<name>A0A1Q9CYE0_SYMMI</name>
<reference evidence="3 4" key="1">
    <citation type="submission" date="2016-02" db="EMBL/GenBank/DDBJ databases">
        <title>Genome analysis of coral dinoflagellate symbionts highlights evolutionary adaptations to a symbiotic lifestyle.</title>
        <authorList>
            <person name="Aranda M."/>
            <person name="Li Y."/>
            <person name="Liew Y.J."/>
            <person name="Baumgarten S."/>
            <person name="Simakov O."/>
            <person name="Wilson M."/>
            <person name="Piel J."/>
            <person name="Ashoor H."/>
            <person name="Bougouffa S."/>
            <person name="Bajic V.B."/>
            <person name="Ryu T."/>
            <person name="Ravasi T."/>
            <person name="Bayer T."/>
            <person name="Micklem G."/>
            <person name="Kim H."/>
            <person name="Bhak J."/>
            <person name="Lajeunesse T.C."/>
            <person name="Voolstra C.R."/>
        </authorList>
    </citation>
    <scope>NUCLEOTIDE SEQUENCE [LARGE SCALE GENOMIC DNA]</scope>
    <source>
        <strain evidence="3 4">CCMP2467</strain>
    </source>
</reference>
<feature type="chain" id="PRO_5012050911" evidence="2">
    <location>
        <begin position="22"/>
        <end position="1005"/>
    </location>
</feature>
<proteinExistence type="predicted"/>
<protein>
    <submittedName>
        <fullName evidence="3">Uncharacterized protein</fullName>
    </submittedName>
</protein>
<keyword evidence="2" id="KW-0732">Signal</keyword>
<sequence>MCLRWHHFGIAWLLAWAGESASVLDMMTQTEPGSAWRNPSTGHNCPPGASFSVQFGGHGGCFCNFGFSGLLRWDPSGGRYRGACTQTPCPGGTVPGHYAGECFCRPPSIGHIVWRRAESKGSEGGKNSTGTLGVASFHGECVLLPCPDGSSRASDWLDHGVRRPRCSCRSGQVGGFIWQPNASRFSGQCVDENPCAPGYAGGRMIASNAHHGKLSGSTQVRMLGKCERVVCPLHADIDESGLCRCQPPYNGSQITWDAELLMYSGECSPYFHCPPRTVYRKVDLSVVNKRLACVCRDGYAGGHMSWDAWGHRVWHGDCQLVACPLGAQRHGDGLCHCRNGSLTWDALRGKYEGLCAQGRRQKHEPWRPQRPTRLIRHRGTGKDGQAQTEHQQPPTAPRQNPNQSNHHSSNDTHESAVAHPAANPGTSNSEKDTPGKPSSRAVKFAHKVPTEGAAVFFHAFWHPISVFALMMFTESLRGVDFPHPGPVARYRKVLCVFANAYSVGIMAWLGGRSSFYVDCDAFNTSATAPRRGTEMFLEEEGQRIRLSLLRELDNSPDKVGAGEPYQWLRMVDIDHAARWCANDPQCTGVCFSSETGWARYYHHQIQQYEVDTSGTKGWVCLSLKGIGPMGTGMKSEMRPCFHGLEALQGDGWNHECVRLLLKDHAVPFICRHSVSCGFSVGGQLLLFKLLLDSALATRCSWHTELAVPDPGLLTCGPAWPSPLRLSLPRVQRARAPYASISSIMVTGRVSFLVLWGHWNRLKTAPEPGAVGAVREGGDDVEWVGKALTAVETEASDGAWQPTKVPKDELWLPDGTVVPMRLYPNSQNLVHQAQMRAQVPALFATVCEDQSASSRRPPCELGAFLSAQVGDALLDPVVLVYQARDYIMGVPSQGQIRAAKAEARAAANKTGRHRQILTKKKLKRDRNRDRNVKKKQVAAPERGRAEASGTVDVKMARSPSKIKIKPGHGSGTPGARAAAAKVPKAVQVSKKGGRRRKATWRSHGVG</sequence>
<accession>A0A1Q9CYE0</accession>
<evidence type="ECO:0000256" key="2">
    <source>
        <dbReference type="SAM" id="SignalP"/>
    </source>
</evidence>
<feature type="compositionally biased region" description="Basic residues" evidence="1">
    <location>
        <begin position="919"/>
        <end position="935"/>
    </location>
</feature>
<feature type="region of interest" description="Disordered" evidence="1">
    <location>
        <begin position="919"/>
        <end position="1005"/>
    </location>
</feature>
<evidence type="ECO:0000313" key="3">
    <source>
        <dbReference type="EMBL" id="OLP87926.1"/>
    </source>
</evidence>
<keyword evidence="4" id="KW-1185">Reference proteome</keyword>
<dbReference type="EMBL" id="LSRX01000835">
    <property type="protein sequence ID" value="OLP87926.1"/>
    <property type="molecule type" value="Genomic_DNA"/>
</dbReference>
<feature type="compositionally biased region" description="Basic residues" evidence="1">
    <location>
        <begin position="990"/>
        <end position="999"/>
    </location>
</feature>
<organism evidence="3 4">
    <name type="scientific">Symbiodinium microadriaticum</name>
    <name type="common">Dinoflagellate</name>
    <name type="synonym">Zooxanthella microadriatica</name>
    <dbReference type="NCBI Taxonomy" id="2951"/>
    <lineage>
        <taxon>Eukaryota</taxon>
        <taxon>Sar</taxon>
        <taxon>Alveolata</taxon>
        <taxon>Dinophyceae</taxon>
        <taxon>Suessiales</taxon>
        <taxon>Symbiodiniaceae</taxon>
        <taxon>Symbiodinium</taxon>
    </lineage>
</organism>
<evidence type="ECO:0000313" key="4">
    <source>
        <dbReference type="Proteomes" id="UP000186817"/>
    </source>
</evidence>
<comment type="caution">
    <text evidence="3">The sequence shown here is derived from an EMBL/GenBank/DDBJ whole genome shotgun (WGS) entry which is preliminary data.</text>
</comment>
<dbReference type="OrthoDB" id="426660at2759"/>
<feature type="signal peptide" evidence="2">
    <location>
        <begin position="1"/>
        <end position="21"/>
    </location>
</feature>
<feature type="compositionally biased region" description="Low complexity" evidence="1">
    <location>
        <begin position="974"/>
        <end position="989"/>
    </location>
</feature>
<dbReference type="AlphaFoldDB" id="A0A1Q9CYE0"/>
<gene>
    <name evidence="3" type="ORF">AK812_SmicGene30780</name>
</gene>
<dbReference type="Proteomes" id="UP000186817">
    <property type="component" value="Unassembled WGS sequence"/>
</dbReference>
<evidence type="ECO:0000256" key="1">
    <source>
        <dbReference type="SAM" id="MobiDB-lite"/>
    </source>
</evidence>